<name>A0A0L0D8J4_THETB</name>
<dbReference type="OMA" id="AHANASQ"/>
<dbReference type="RefSeq" id="XP_013762715.1">
    <property type="nucleotide sequence ID" value="XM_013907261.1"/>
</dbReference>
<protein>
    <recommendedName>
        <fullName evidence="5">Tyrosine-protein kinase ephrin type A/B receptor-like domain-containing protein</fullName>
    </recommendedName>
</protein>
<dbReference type="Proteomes" id="UP000054408">
    <property type="component" value="Unassembled WGS sequence"/>
</dbReference>
<feature type="transmembrane region" description="Helical" evidence="2">
    <location>
        <begin position="591"/>
        <end position="611"/>
    </location>
</feature>
<evidence type="ECO:0000256" key="1">
    <source>
        <dbReference type="SAM" id="MobiDB-lite"/>
    </source>
</evidence>
<keyword evidence="2" id="KW-0812">Transmembrane</keyword>
<feature type="region of interest" description="Disordered" evidence="1">
    <location>
        <begin position="704"/>
        <end position="796"/>
    </location>
</feature>
<evidence type="ECO:0008006" key="5">
    <source>
        <dbReference type="Google" id="ProtNLM"/>
    </source>
</evidence>
<feature type="compositionally biased region" description="Basic residues" evidence="1">
    <location>
        <begin position="766"/>
        <end position="780"/>
    </location>
</feature>
<gene>
    <name evidence="3" type="ORF">AMSG_00437</name>
</gene>
<dbReference type="EMBL" id="GL349434">
    <property type="protein sequence ID" value="KNC48659.1"/>
    <property type="molecule type" value="Genomic_DNA"/>
</dbReference>
<accession>A0A0L0D8J4</accession>
<feature type="compositionally biased region" description="Low complexity" evidence="1">
    <location>
        <begin position="718"/>
        <end position="741"/>
    </location>
</feature>
<dbReference type="PANTHER" id="PTHR11319:SF35">
    <property type="entry name" value="OUTER MEMBRANE PROTEIN PMPC-RELATED"/>
    <property type="match status" value="1"/>
</dbReference>
<feature type="transmembrane region" description="Helical" evidence="2">
    <location>
        <begin position="312"/>
        <end position="332"/>
    </location>
</feature>
<keyword evidence="2" id="KW-0472">Membrane</keyword>
<feature type="transmembrane region" description="Helical" evidence="2">
    <location>
        <begin position="559"/>
        <end position="579"/>
    </location>
</feature>
<feature type="transmembrane region" description="Helical" evidence="2">
    <location>
        <begin position="452"/>
        <end position="477"/>
    </location>
</feature>
<feature type="transmembrane region" description="Helical" evidence="2">
    <location>
        <begin position="399"/>
        <end position="418"/>
    </location>
</feature>
<feature type="transmembrane region" description="Helical" evidence="2">
    <location>
        <begin position="532"/>
        <end position="552"/>
    </location>
</feature>
<organism evidence="3 4">
    <name type="scientific">Thecamonas trahens ATCC 50062</name>
    <dbReference type="NCBI Taxonomy" id="461836"/>
    <lineage>
        <taxon>Eukaryota</taxon>
        <taxon>Apusozoa</taxon>
        <taxon>Apusomonadida</taxon>
        <taxon>Apusomonadidae</taxon>
        <taxon>Thecamonas</taxon>
    </lineage>
</organism>
<dbReference type="PANTHER" id="PTHR11319">
    <property type="entry name" value="G PROTEIN-COUPLED RECEPTOR-RELATED"/>
    <property type="match status" value="1"/>
</dbReference>
<dbReference type="OrthoDB" id="2156966at2759"/>
<reference evidence="3 4" key="1">
    <citation type="submission" date="2010-05" db="EMBL/GenBank/DDBJ databases">
        <title>The Genome Sequence of Thecamonas trahens ATCC 50062.</title>
        <authorList>
            <consortium name="The Broad Institute Genome Sequencing Platform"/>
            <person name="Russ C."/>
            <person name="Cuomo C."/>
            <person name="Shea T."/>
            <person name="Young S.K."/>
            <person name="Zeng Q."/>
            <person name="Koehrsen M."/>
            <person name="Haas B."/>
            <person name="Borodovsky M."/>
            <person name="Guigo R."/>
            <person name="Alvarado L."/>
            <person name="Berlin A."/>
            <person name="Bochicchio J."/>
            <person name="Borenstein D."/>
            <person name="Chapman S."/>
            <person name="Chen Z."/>
            <person name="Freedman E."/>
            <person name="Gellesch M."/>
            <person name="Goldberg J."/>
            <person name="Griggs A."/>
            <person name="Gujja S."/>
            <person name="Heilman E."/>
            <person name="Heiman D."/>
            <person name="Hepburn T."/>
            <person name="Howarth C."/>
            <person name="Jen D."/>
            <person name="Larson L."/>
            <person name="Mehta T."/>
            <person name="Park D."/>
            <person name="Pearson M."/>
            <person name="Roberts A."/>
            <person name="Saif S."/>
            <person name="Shenoy N."/>
            <person name="Sisk P."/>
            <person name="Stolte C."/>
            <person name="Sykes S."/>
            <person name="Thomson T."/>
            <person name="Walk T."/>
            <person name="White J."/>
            <person name="Yandava C."/>
            <person name="Burger G."/>
            <person name="Gray M.W."/>
            <person name="Holland P.W.H."/>
            <person name="King N."/>
            <person name="Lang F.B.F."/>
            <person name="Roger A.J."/>
            <person name="Ruiz-Trillo I."/>
            <person name="Lander E."/>
            <person name="Nusbaum C."/>
        </authorList>
    </citation>
    <scope>NUCLEOTIDE SEQUENCE [LARGE SCALE GENOMIC DNA]</scope>
    <source>
        <strain evidence="3 4">ATCC 50062</strain>
    </source>
</reference>
<feature type="transmembrane region" description="Helical" evidence="2">
    <location>
        <begin position="366"/>
        <end position="387"/>
    </location>
</feature>
<sequence length="796" mass="83528">MSVGSSLSGFIVGYDASGNTVTYANTALRVVVAASAGIGSSAAGDVRLDAATTQLPDVALLVEEQRENEPLPTVAYVVEVVRAPGSSGLPVASLSGRVALTTCAVGYGKETTLLAGHGATLYTLCRECPASSHSDVVGFVPCVPIKECGINSVDVSSALDAVPECMCDTGFMLVGINPEASYVVECAPCPSGAVCKRGRDPPLAAPGYYGESNSSFVQCRRASGCPGGAARSCAKGYVGYMCNVCDVGYYSNANQECVVCPPESQGALAGGMAILAAIGAGAGVVVVLSVAKARKGMAGGGSLRKRTMPASLSMILVAFQVVGILGDIDLSWSGQARGALRSFNIANVDVNLFASECSLTSFHYKYAVSVSLPLVVFLGAVAIATTLRFSAMRAKLSGVTMGVLVDAAVFSIAPLVYIPMARATFVLFDCTRLPNGDWVLDADPGVGCFDEAWWSVFPVGIGGLATYVIGVPAYSMLALMRSQHQLLEPATFARYGELYKLYRVPFYWGGVADLGKRLAIVCTAVFVSDRQIPQIGVLLTILLSASWAVLSFKPYYYPLYNRLDFQLTVVLVVILLLGAASHADPEAADTLFVPVVLMLVILCFIGARALFTDLLQIVRSRRNRYSPAHDRARRLARQLEREVPDMAPELGEAVAAVAVRLGEGEGEWSSDGGMALTTVALGSSNSSEAGPGSALVDVSLSVSSDSSSGLESRRSSRRSALSSSSSRSSSWKASNPSSAHSSSRRTHPSLPLVGVVQAKPLSSRQPSRRNRPSLSGRRRSSAVWPQSGGRQGRDEP</sequence>
<feature type="transmembrane region" description="Helical" evidence="2">
    <location>
        <begin position="267"/>
        <end position="291"/>
    </location>
</feature>
<keyword evidence="2" id="KW-1133">Transmembrane helix</keyword>
<feature type="transmembrane region" description="Helical" evidence="2">
    <location>
        <begin position="504"/>
        <end position="526"/>
    </location>
</feature>
<keyword evidence="4" id="KW-1185">Reference proteome</keyword>
<proteinExistence type="predicted"/>
<evidence type="ECO:0000313" key="3">
    <source>
        <dbReference type="EMBL" id="KNC48659.1"/>
    </source>
</evidence>
<evidence type="ECO:0000313" key="4">
    <source>
        <dbReference type="Proteomes" id="UP000054408"/>
    </source>
</evidence>
<evidence type="ECO:0000256" key="2">
    <source>
        <dbReference type="SAM" id="Phobius"/>
    </source>
</evidence>
<dbReference type="GeneID" id="25560245"/>
<dbReference type="AlphaFoldDB" id="A0A0L0D8J4"/>